<accession>A0A5R9FSY2</accession>
<dbReference type="PROSITE" id="PS50088">
    <property type="entry name" value="ANK_REPEAT"/>
    <property type="match status" value="1"/>
</dbReference>
<dbReference type="RefSeq" id="WP_138044042.1">
    <property type="nucleotide sequence ID" value="NZ_VBZC01000005.1"/>
</dbReference>
<dbReference type="InterPro" id="IPR002110">
    <property type="entry name" value="Ankyrin_rpt"/>
</dbReference>
<keyword evidence="2 3" id="KW-0040">ANK repeat</keyword>
<dbReference type="InterPro" id="IPR036770">
    <property type="entry name" value="Ankyrin_rpt-contain_sf"/>
</dbReference>
<comment type="caution">
    <text evidence="4">The sequence shown here is derived from an EMBL/GenBank/DDBJ whole genome shotgun (WGS) entry which is preliminary data.</text>
</comment>
<name>A0A5R9FSY2_9ACTN</name>
<dbReference type="Pfam" id="PF12796">
    <property type="entry name" value="Ank_2"/>
    <property type="match status" value="1"/>
</dbReference>
<proteinExistence type="predicted"/>
<reference evidence="4 5" key="1">
    <citation type="submission" date="2019-05" db="EMBL/GenBank/DDBJ databases">
        <title>Streptomyces sp. NEAU-C151, a novel actinomycete isolated from soil.</title>
        <authorList>
            <person name="Han L."/>
            <person name="Jiang H."/>
        </authorList>
    </citation>
    <scope>NUCLEOTIDE SEQUENCE [LARGE SCALE GENOMIC DNA]</scope>
    <source>
        <strain evidence="4 5">NEAU-C151</strain>
    </source>
</reference>
<gene>
    <name evidence="4" type="ORF">FE633_06170</name>
</gene>
<evidence type="ECO:0000256" key="3">
    <source>
        <dbReference type="PROSITE-ProRule" id="PRU00023"/>
    </source>
</evidence>
<dbReference type="Pfam" id="PF00023">
    <property type="entry name" value="Ank"/>
    <property type="match status" value="1"/>
</dbReference>
<dbReference type="SMART" id="SM00248">
    <property type="entry name" value="ANK"/>
    <property type="match status" value="4"/>
</dbReference>
<organism evidence="4 5">
    <name type="scientific">Streptomyces montanus</name>
    <dbReference type="NCBI Taxonomy" id="2580423"/>
    <lineage>
        <taxon>Bacteria</taxon>
        <taxon>Bacillati</taxon>
        <taxon>Actinomycetota</taxon>
        <taxon>Actinomycetes</taxon>
        <taxon>Kitasatosporales</taxon>
        <taxon>Streptomycetaceae</taxon>
        <taxon>Streptomyces</taxon>
    </lineage>
</organism>
<evidence type="ECO:0000256" key="1">
    <source>
        <dbReference type="ARBA" id="ARBA00022737"/>
    </source>
</evidence>
<feature type="repeat" description="ANK" evidence="3">
    <location>
        <begin position="90"/>
        <end position="122"/>
    </location>
</feature>
<evidence type="ECO:0000256" key="2">
    <source>
        <dbReference type="ARBA" id="ARBA00023043"/>
    </source>
</evidence>
<keyword evidence="5" id="KW-1185">Reference proteome</keyword>
<dbReference type="AlphaFoldDB" id="A0A5R9FSY2"/>
<keyword evidence="1" id="KW-0677">Repeat</keyword>
<dbReference type="PANTHER" id="PTHR24171">
    <property type="entry name" value="ANKYRIN REPEAT DOMAIN-CONTAINING PROTEIN 39-RELATED"/>
    <property type="match status" value="1"/>
</dbReference>
<evidence type="ECO:0000313" key="5">
    <source>
        <dbReference type="Proteomes" id="UP000305906"/>
    </source>
</evidence>
<dbReference type="Proteomes" id="UP000305906">
    <property type="component" value="Unassembled WGS sequence"/>
</dbReference>
<evidence type="ECO:0000313" key="4">
    <source>
        <dbReference type="EMBL" id="TLS47127.1"/>
    </source>
</evidence>
<dbReference type="SUPFAM" id="SSF48403">
    <property type="entry name" value="Ankyrin repeat"/>
    <property type="match status" value="1"/>
</dbReference>
<dbReference type="PROSITE" id="PS50297">
    <property type="entry name" value="ANK_REP_REGION"/>
    <property type="match status" value="1"/>
</dbReference>
<dbReference type="Gene3D" id="1.25.40.20">
    <property type="entry name" value="Ankyrin repeat-containing domain"/>
    <property type="match status" value="2"/>
</dbReference>
<sequence length="245" mass="25736">METLDSQDPLALTVTEAIRTGDLPTLRQCLAEHPGLATARIVEQDGDAAGSRSLLHIVADWPGHFPGGPAVVAMLVAAGADPNARFDGAHSETPLHWAASNNDVLVLDALLQAGADIEAPGAVIGGGTPLADARGFGQWRTAHRLVELGARTTLQDAATLGLSDRVKVFVEGPEPADHDAVTRAFWGACHGGQLATAAYLLEHGADLDWIGYDDRTPLDIARAMDADAVVRWLLDRGAKGRAELP</sequence>
<dbReference type="EMBL" id="VBZC01000005">
    <property type="protein sequence ID" value="TLS47127.1"/>
    <property type="molecule type" value="Genomic_DNA"/>
</dbReference>
<protein>
    <submittedName>
        <fullName evidence="4">Ankyrin repeat domain-containing protein</fullName>
    </submittedName>
</protein>